<dbReference type="Proteomes" id="UP000230340">
    <property type="component" value="Unassembled WGS sequence"/>
</dbReference>
<dbReference type="PIRSF" id="PIRSF002122">
    <property type="entry name" value="RPS7p_RPS7a_RPS5e_RPS7o"/>
    <property type="match status" value="1"/>
</dbReference>
<gene>
    <name evidence="6" type="primary">rpsG</name>
    <name evidence="8" type="ORF">COT49_00625</name>
</gene>
<dbReference type="Gene3D" id="1.10.455.10">
    <property type="entry name" value="Ribosomal protein S7 domain"/>
    <property type="match status" value="1"/>
</dbReference>
<sequence>MARGAKPTKNPIETDQFYKSKVVTRVVNRLMLGGEKSVATKIIYGVLEKISEDKKEATTKLEEAVKNLMPSQEVRSRRVGGATYQVPVPLRHDRSEALAIRWLVEAARAKKGKPMAQRLFEEVTLAAKKEGVAYKKKEDTLRMADANKAFAHFKW</sequence>
<evidence type="ECO:0000256" key="5">
    <source>
        <dbReference type="ARBA" id="ARBA00023274"/>
    </source>
</evidence>
<comment type="caution">
    <text evidence="8">The sequence shown here is derived from an EMBL/GenBank/DDBJ whole genome shotgun (WGS) entry which is preliminary data.</text>
</comment>
<evidence type="ECO:0000259" key="7">
    <source>
        <dbReference type="Pfam" id="PF00177"/>
    </source>
</evidence>
<dbReference type="PANTHER" id="PTHR11205">
    <property type="entry name" value="RIBOSOMAL PROTEIN S7"/>
    <property type="match status" value="1"/>
</dbReference>
<evidence type="ECO:0000256" key="1">
    <source>
        <dbReference type="ARBA" id="ARBA00007151"/>
    </source>
</evidence>
<evidence type="ECO:0000256" key="2">
    <source>
        <dbReference type="ARBA" id="ARBA00022730"/>
    </source>
</evidence>
<organism evidence="8 9">
    <name type="scientific">candidate division WWE3 bacterium CG08_land_8_20_14_0_20_40_13</name>
    <dbReference type="NCBI Taxonomy" id="1975084"/>
    <lineage>
        <taxon>Bacteria</taxon>
        <taxon>Katanobacteria</taxon>
    </lineage>
</organism>
<dbReference type="NCBIfam" id="TIGR01029">
    <property type="entry name" value="rpsG_bact"/>
    <property type="match status" value="1"/>
</dbReference>
<keyword evidence="5 6" id="KW-0687">Ribonucleoprotein</keyword>
<comment type="function">
    <text evidence="6">One of the primary rRNA binding proteins, it binds directly to 16S rRNA where it nucleates assembly of the head domain of the 30S subunit. Is located at the subunit interface close to the decoding center, probably blocks exit of the E-site tRNA.</text>
</comment>
<evidence type="ECO:0000256" key="3">
    <source>
        <dbReference type="ARBA" id="ARBA00022884"/>
    </source>
</evidence>
<dbReference type="Pfam" id="PF00177">
    <property type="entry name" value="Ribosomal_S7"/>
    <property type="match status" value="1"/>
</dbReference>
<comment type="subunit">
    <text evidence="6">Part of the 30S ribosomal subunit. Contacts proteins S9 and S11.</text>
</comment>
<evidence type="ECO:0000313" key="8">
    <source>
        <dbReference type="EMBL" id="PIS23337.1"/>
    </source>
</evidence>
<dbReference type="GO" id="GO:0006412">
    <property type="term" value="P:translation"/>
    <property type="evidence" value="ECO:0007669"/>
    <property type="project" value="UniProtKB-UniRule"/>
</dbReference>
<dbReference type="InterPro" id="IPR036823">
    <property type="entry name" value="Ribosomal_uS7_dom_sf"/>
</dbReference>
<dbReference type="GO" id="GO:0000049">
    <property type="term" value="F:tRNA binding"/>
    <property type="evidence" value="ECO:0007669"/>
    <property type="project" value="UniProtKB-UniRule"/>
</dbReference>
<dbReference type="AlphaFoldDB" id="A0A2H0XEG9"/>
<dbReference type="InterPro" id="IPR000235">
    <property type="entry name" value="Ribosomal_uS7"/>
</dbReference>
<keyword evidence="4 6" id="KW-0689">Ribosomal protein</keyword>
<dbReference type="GO" id="GO:0003735">
    <property type="term" value="F:structural constituent of ribosome"/>
    <property type="evidence" value="ECO:0007669"/>
    <property type="project" value="InterPro"/>
</dbReference>
<reference evidence="9" key="1">
    <citation type="submission" date="2017-09" db="EMBL/GenBank/DDBJ databases">
        <title>Depth-based differentiation of microbial function through sediment-hosted aquifers and enrichment of novel symbionts in the deep terrestrial subsurface.</title>
        <authorList>
            <person name="Probst A.J."/>
            <person name="Ladd B."/>
            <person name="Jarett J.K."/>
            <person name="Geller-Mcgrath D.E."/>
            <person name="Sieber C.M.K."/>
            <person name="Emerson J.B."/>
            <person name="Anantharaman K."/>
            <person name="Thomas B.C."/>
            <person name="Malmstrom R."/>
            <person name="Stieglmeier M."/>
            <person name="Klingl A."/>
            <person name="Woyke T."/>
            <person name="Ryan C.M."/>
            <person name="Banfield J.F."/>
        </authorList>
    </citation>
    <scope>NUCLEOTIDE SEQUENCE [LARGE SCALE GENOMIC DNA]</scope>
</reference>
<comment type="similarity">
    <text evidence="1 6">Belongs to the universal ribosomal protein uS7 family.</text>
</comment>
<accession>A0A2H0XEG9</accession>
<evidence type="ECO:0000256" key="6">
    <source>
        <dbReference type="HAMAP-Rule" id="MF_00480"/>
    </source>
</evidence>
<dbReference type="CDD" id="cd14869">
    <property type="entry name" value="uS7_Bacteria"/>
    <property type="match status" value="1"/>
</dbReference>
<keyword evidence="6" id="KW-0820">tRNA-binding</keyword>
<keyword evidence="3 6" id="KW-0694">RNA-binding</keyword>
<name>A0A2H0XEG9_UNCKA</name>
<protein>
    <recommendedName>
        <fullName evidence="6">Small ribosomal subunit protein uS7</fullName>
    </recommendedName>
</protein>
<feature type="domain" description="Small ribosomal subunit protein uS7" evidence="7">
    <location>
        <begin position="6"/>
        <end position="148"/>
    </location>
</feature>
<dbReference type="EMBL" id="PEYT01000004">
    <property type="protein sequence ID" value="PIS23337.1"/>
    <property type="molecule type" value="Genomic_DNA"/>
</dbReference>
<dbReference type="SUPFAM" id="SSF47973">
    <property type="entry name" value="Ribosomal protein S7"/>
    <property type="match status" value="1"/>
</dbReference>
<dbReference type="InterPro" id="IPR023798">
    <property type="entry name" value="Ribosomal_uS7_dom"/>
</dbReference>
<proteinExistence type="inferred from homology"/>
<evidence type="ECO:0000313" key="9">
    <source>
        <dbReference type="Proteomes" id="UP000230340"/>
    </source>
</evidence>
<dbReference type="GO" id="GO:0015935">
    <property type="term" value="C:small ribosomal subunit"/>
    <property type="evidence" value="ECO:0007669"/>
    <property type="project" value="InterPro"/>
</dbReference>
<dbReference type="InterPro" id="IPR005717">
    <property type="entry name" value="Ribosomal_uS7_bac/org-type"/>
</dbReference>
<dbReference type="GO" id="GO:0019843">
    <property type="term" value="F:rRNA binding"/>
    <property type="evidence" value="ECO:0007669"/>
    <property type="project" value="UniProtKB-UniRule"/>
</dbReference>
<evidence type="ECO:0000256" key="4">
    <source>
        <dbReference type="ARBA" id="ARBA00022980"/>
    </source>
</evidence>
<dbReference type="HAMAP" id="MF_00480_B">
    <property type="entry name" value="Ribosomal_uS7_B"/>
    <property type="match status" value="1"/>
</dbReference>
<keyword evidence="2 6" id="KW-0699">rRNA-binding</keyword>